<dbReference type="InterPro" id="IPR002125">
    <property type="entry name" value="CMP_dCMP_dom"/>
</dbReference>
<dbReference type="GO" id="GO:0002100">
    <property type="term" value="P:tRNA wobble adenosine to inosine editing"/>
    <property type="evidence" value="ECO:0007669"/>
    <property type="project" value="UniProtKB-UniRule"/>
</dbReference>
<dbReference type="InterPro" id="IPR016193">
    <property type="entry name" value="Cytidine_deaminase-like"/>
</dbReference>
<evidence type="ECO:0000256" key="2">
    <source>
        <dbReference type="ARBA" id="ARBA00011738"/>
    </source>
</evidence>
<evidence type="ECO:0000256" key="3">
    <source>
        <dbReference type="ARBA" id="ARBA00022694"/>
    </source>
</evidence>
<keyword evidence="6 8" id="KW-0862">Zinc</keyword>
<comment type="caution">
    <text evidence="10">The sequence shown here is derived from an EMBL/GenBank/DDBJ whole genome shotgun (WGS) entry which is preliminary data.</text>
</comment>
<dbReference type="PANTHER" id="PTHR11079">
    <property type="entry name" value="CYTOSINE DEAMINASE FAMILY MEMBER"/>
    <property type="match status" value="1"/>
</dbReference>
<dbReference type="PANTHER" id="PTHR11079:SF202">
    <property type="entry name" value="TRNA-SPECIFIC ADENOSINE DEAMINASE"/>
    <property type="match status" value="1"/>
</dbReference>
<evidence type="ECO:0000256" key="6">
    <source>
        <dbReference type="ARBA" id="ARBA00022833"/>
    </source>
</evidence>
<dbReference type="AlphaFoldDB" id="A0A4R1F176"/>
<dbReference type="PROSITE" id="PS00903">
    <property type="entry name" value="CYT_DCMP_DEAMINASES_1"/>
    <property type="match status" value="1"/>
</dbReference>
<sequence>MSVEKTPISGGVTSISDKDAIVHQKWMKHALMLAERSRDEGEVPVGALIVKDGELIAEGWNRPIETHDATAHAEIMAIREAGRVLNNYRLPDTQIYVTLEPCTMCAGAIVHARIGQLFFGAPDPRTGTAGSAIDLFSQNYHNHQVAVTGGIMQDECGDILRAFFKARRK</sequence>
<dbReference type="NCBIfam" id="NF008113">
    <property type="entry name" value="PRK10860.1"/>
    <property type="match status" value="1"/>
</dbReference>
<dbReference type="GO" id="GO:0008270">
    <property type="term" value="F:zinc ion binding"/>
    <property type="evidence" value="ECO:0007669"/>
    <property type="project" value="UniProtKB-UniRule"/>
</dbReference>
<organism evidence="10 11">
    <name type="scientific">Cocleimonas flava</name>
    <dbReference type="NCBI Taxonomy" id="634765"/>
    <lineage>
        <taxon>Bacteria</taxon>
        <taxon>Pseudomonadati</taxon>
        <taxon>Pseudomonadota</taxon>
        <taxon>Gammaproteobacteria</taxon>
        <taxon>Thiotrichales</taxon>
        <taxon>Thiotrichaceae</taxon>
        <taxon>Cocleimonas</taxon>
    </lineage>
</organism>
<feature type="binding site" evidence="8">
    <location>
        <position position="102"/>
    </location>
    <ligand>
        <name>Zn(2+)</name>
        <dbReference type="ChEBI" id="CHEBI:29105"/>
        <note>catalytic</note>
    </ligand>
</feature>
<feature type="active site" description="Proton donor" evidence="8">
    <location>
        <position position="74"/>
    </location>
</feature>
<name>A0A4R1F176_9GAMM</name>
<dbReference type="RefSeq" id="WP_131905350.1">
    <property type="nucleotide sequence ID" value="NZ_BAAAFU010000004.1"/>
</dbReference>
<gene>
    <name evidence="8" type="primary">tadA</name>
    <name evidence="10" type="ORF">EV695_1541</name>
</gene>
<dbReference type="PROSITE" id="PS51747">
    <property type="entry name" value="CYT_DCMP_DEAMINASES_2"/>
    <property type="match status" value="1"/>
</dbReference>
<proteinExistence type="inferred from homology"/>
<feature type="domain" description="CMP/dCMP-type deaminase" evidence="9">
    <location>
        <begin position="21"/>
        <end position="134"/>
    </location>
</feature>
<dbReference type="InterPro" id="IPR016192">
    <property type="entry name" value="APOBEC/CMP_deaminase_Zn-bd"/>
</dbReference>
<comment type="subunit">
    <text evidence="2 8">Homodimer.</text>
</comment>
<dbReference type="Gene3D" id="3.40.140.10">
    <property type="entry name" value="Cytidine Deaminase, domain 2"/>
    <property type="match status" value="1"/>
</dbReference>
<comment type="cofactor">
    <cofactor evidence="8">
        <name>Zn(2+)</name>
        <dbReference type="ChEBI" id="CHEBI:29105"/>
    </cofactor>
    <text evidence="8">Binds 1 zinc ion per subunit.</text>
</comment>
<evidence type="ECO:0000256" key="1">
    <source>
        <dbReference type="ARBA" id="ARBA00010669"/>
    </source>
</evidence>
<keyword evidence="11" id="KW-1185">Reference proteome</keyword>
<evidence type="ECO:0000313" key="10">
    <source>
        <dbReference type="EMBL" id="TCJ87040.1"/>
    </source>
</evidence>
<keyword evidence="3 8" id="KW-0819">tRNA processing</keyword>
<dbReference type="EMBL" id="SMFQ01000003">
    <property type="protein sequence ID" value="TCJ87040.1"/>
    <property type="molecule type" value="Genomic_DNA"/>
</dbReference>
<evidence type="ECO:0000256" key="5">
    <source>
        <dbReference type="ARBA" id="ARBA00022801"/>
    </source>
</evidence>
<dbReference type="Pfam" id="PF00383">
    <property type="entry name" value="dCMP_cyt_deam_1"/>
    <property type="match status" value="1"/>
</dbReference>
<keyword evidence="5 8" id="KW-0378">Hydrolase</keyword>
<evidence type="ECO:0000313" key="11">
    <source>
        <dbReference type="Proteomes" id="UP000294887"/>
    </source>
</evidence>
<comment type="function">
    <text evidence="8">Catalyzes the deamination of adenosine to inosine at the wobble position 34 of tRNA(Arg2).</text>
</comment>
<dbReference type="EC" id="3.5.4.33" evidence="8"/>
<dbReference type="SUPFAM" id="SSF53927">
    <property type="entry name" value="Cytidine deaminase-like"/>
    <property type="match status" value="1"/>
</dbReference>
<dbReference type="FunFam" id="3.40.140.10:FF:000005">
    <property type="entry name" value="tRNA-specific adenosine deaminase"/>
    <property type="match status" value="1"/>
</dbReference>
<evidence type="ECO:0000256" key="4">
    <source>
        <dbReference type="ARBA" id="ARBA00022723"/>
    </source>
</evidence>
<reference evidence="10 11" key="1">
    <citation type="submission" date="2019-03" db="EMBL/GenBank/DDBJ databases">
        <title>Genomic Encyclopedia of Type Strains, Phase IV (KMG-IV): sequencing the most valuable type-strain genomes for metagenomic binning, comparative biology and taxonomic classification.</title>
        <authorList>
            <person name="Goeker M."/>
        </authorList>
    </citation>
    <scope>NUCLEOTIDE SEQUENCE [LARGE SCALE GENOMIC DNA]</scope>
    <source>
        <strain evidence="10 11">DSM 24830</strain>
    </source>
</reference>
<evidence type="ECO:0000256" key="8">
    <source>
        <dbReference type="HAMAP-Rule" id="MF_00972"/>
    </source>
</evidence>
<feature type="binding site" evidence="8">
    <location>
        <position position="105"/>
    </location>
    <ligand>
        <name>Zn(2+)</name>
        <dbReference type="ChEBI" id="CHEBI:29105"/>
        <note>catalytic</note>
    </ligand>
</feature>
<dbReference type="InterPro" id="IPR028883">
    <property type="entry name" value="tRNA_aden_deaminase"/>
</dbReference>
<protein>
    <recommendedName>
        <fullName evidence="8">tRNA-specific adenosine deaminase</fullName>
        <ecNumber evidence="8">3.5.4.33</ecNumber>
    </recommendedName>
</protein>
<evidence type="ECO:0000259" key="9">
    <source>
        <dbReference type="PROSITE" id="PS51747"/>
    </source>
</evidence>
<keyword evidence="4 8" id="KW-0479">Metal-binding</keyword>
<dbReference type="HAMAP" id="MF_00972">
    <property type="entry name" value="tRNA_aden_deaminase"/>
    <property type="match status" value="1"/>
</dbReference>
<comment type="similarity">
    <text evidence="1">Belongs to the cytidine and deoxycytidylate deaminase family. ADAT2 subfamily.</text>
</comment>
<dbReference type="Proteomes" id="UP000294887">
    <property type="component" value="Unassembled WGS sequence"/>
</dbReference>
<dbReference type="CDD" id="cd01285">
    <property type="entry name" value="nucleoside_deaminase"/>
    <property type="match status" value="1"/>
</dbReference>
<dbReference type="GO" id="GO:0052717">
    <property type="term" value="F:tRNA-specific adenosine-34 deaminase activity"/>
    <property type="evidence" value="ECO:0007669"/>
    <property type="project" value="UniProtKB-UniRule"/>
</dbReference>
<feature type="binding site" evidence="8">
    <location>
        <position position="72"/>
    </location>
    <ligand>
        <name>Zn(2+)</name>
        <dbReference type="ChEBI" id="CHEBI:29105"/>
        <note>catalytic</note>
    </ligand>
</feature>
<evidence type="ECO:0000256" key="7">
    <source>
        <dbReference type="ARBA" id="ARBA00048045"/>
    </source>
</evidence>
<comment type="catalytic activity">
    <reaction evidence="7 8">
        <text>adenosine(34) in tRNA + H2O + H(+) = inosine(34) in tRNA + NH4(+)</text>
        <dbReference type="Rhea" id="RHEA:43168"/>
        <dbReference type="Rhea" id="RHEA-COMP:10373"/>
        <dbReference type="Rhea" id="RHEA-COMP:10374"/>
        <dbReference type="ChEBI" id="CHEBI:15377"/>
        <dbReference type="ChEBI" id="CHEBI:15378"/>
        <dbReference type="ChEBI" id="CHEBI:28938"/>
        <dbReference type="ChEBI" id="CHEBI:74411"/>
        <dbReference type="ChEBI" id="CHEBI:82852"/>
        <dbReference type="EC" id="3.5.4.33"/>
    </reaction>
</comment>
<accession>A0A4R1F176</accession>
<dbReference type="OrthoDB" id="9802676at2"/>